<keyword evidence="5" id="KW-0479">Metal-binding</keyword>
<dbReference type="InterPro" id="IPR023299">
    <property type="entry name" value="ATPase_P-typ_cyto_dom_N"/>
</dbReference>
<evidence type="ECO:0000256" key="11">
    <source>
        <dbReference type="ARBA" id="ARBA00022989"/>
    </source>
</evidence>
<dbReference type="NCBIfam" id="TIGR01494">
    <property type="entry name" value="ATPase_P-type"/>
    <property type="match status" value="1"/>
</dbReference>
<dbReference type="InterPro" id="IPR008250">
    <property type="entry name" value="ATPase_P-typ_transduc_dom_A_sf"/>
</dbReference>
<dbReference type="InterPro" id="IPR023214">
    <property type="entry name" value="HAD_sf"/>
</dbReference>
<keyword evidence="17" id="KW-1185">Reference proteome</keyword>
<keyword evidence="12" id="KW-0186">Copper</keyword>
<dbReference type="PANTHER" id="PTHR24093">
    <property type="entry name" value="CATION TRANSPORTING ATPASE"/>
    <property type="match status" value="1"/>
</dbReference>
<evidence type="ECO:0000256" key="15">
    <source>
        <dbReference type="SAM" id="Phobius"/>
    </source>
</evidence>
<dbReference type="SUPFAM" id="SSF81653">
    <property type="entry name" value="Calcium ATPase, transduction domain A"/>
    <property type="match status" value="1"/>
</dbReference>
<keyword evidence="7" id="KW-0187">Copper transport</keyword>
<keyword evidence="13" id="KW-0406">Ion transport</keyword>
<evidence type="ECO:0000256" key="1">
    <source>
        <dbReference type="ARBA" id="ARBA00004127"/>
    </source>
</evidence>
<dbReference type="InterPro" id="IPR059000">
    <property type="entry name" value="ATPase_P-type_domA"/>
</dbReference>
<dbReference type="GO" id="GO:0051480">
    <property type="term" value="P:regulation of cytosolic calcium ion concentration"/>
    <property type="evidence" value="ECO:0007669"/>
    <property type="project" value="TreeGrafter"/>
</dbReference>
<protein>
    <recommendedName>
        <fullName evidence="2">P-type Cu(+) transporter</fullName>
        <ecNumber evidence="2">7.2.2.8</ecNumber>
    </recommendedName>
</protein>
<evidence type="ECO:0000313" key="17">
    <source>
        <dbReference type="Proteomes" id="UP000035642"/>
    </source>
</evidence>
<evidence type="ECO:0000256" key="6">
    <source>
        <dbReference type="ARBA" id="ARBA00022741"/>
    </source>
</evidence>
<dbReference type="GO" id="GO:0005524">
    <property type="term" value="F:ATP binding"/>
    <property type="evidence" value="ECO:0007669"/>
    <property type="project" value="UniProtKB-KW"/>
</dbReference>
<evidence type="ECO:0000313" key="18">
    <source>
        <dbReference type="WBParaSite" id="ACAC_0001346701-mRNA-1"/>
    </source>
</evidence>
<evidence type="ECO:0000256" key="9">
    <source>
        <dbReference type="ARBA" id="ARBA00022842"/>
    </source>
</evidence>
<evidence type="ECO:0000256" key="4">
    <source>
        <dbReference type="ARBA" id="ARBA00022692"/>
    </source>
</evidence>
<evidence type="ECO:0000259" key="16">
    <source>
        <dbReference type="Pfam" id="PF00122"/>
    </source>
</evidence>
<dbReference type="PANTHER" id="PTHR24093:SF451">
    <property type="entry name" value="CALCIUM-TRANSPORTING ATPASE"/>
    <property type="match status" value="1"/>
</dbReference>
<dbReference type="Pfam" id="PF13246">
    <property type="entry name" value="Cation_ATPase"/>
    <property type="match status" value="1"/>
</dbReference>
<dbReference type="WBParaSite" id="ACAC_0001346701-mRNA-1">
    <property type="protein sequence ID" value="ACAC_0001346701-mRNA-1"/>
    <property type="gene ID" value="ACAC_0001346701"/>
</dbReference>
<keyword evidence="14 15" id="KW-0472">Membrane</keyword>
<sequence length="539" mass="59019">LIQSNDLKVDESSLTGESDLIRKSFDHDPVLLSGTHAMEGSGRFLITAVGLNSHPSKLSVVNGLPPCENKKEAEPVVILEDESKGKSVLQAKLSSSIVAAATVLILIIRYCITHYAVNHESFKTSDLAYFVNFIIIGVTVLVIAVPEGLPLAITLALTYSVKKMMKDNNLVRHLDACETMGNATAICSDKTGTLTTNRMTCVQSYINGSFYKTQSPSYELLDGNTRERLVECVCINSGYSSQVYTFNSSRKSMMTVIRLPNDVFRVYSKGASEIILTRCSYIFGDAGTIQNFNFGRVAELTKNVIEPMASDGLRTIGLAYKDMVPKGTKTEANQVEYNHEIDWDDEEVVRNGMTLIAIMGIQDPVRPEVPAAIEKCQRAGITVRMVTGDNINTARSIATACGILKPGSDFLALEGKDFNARIRDENGKVSQEKLDSIWPRLRVLARAHPCDKYVLVKGIIDSKGIAGTDVAKEASDIILTDDNFTSIVKAVMWGRNVYDSISKFLQFQLTVNVVAVTIAFVGACAISDSPLKVWHLTSE</sequence>
<keyword evidence="4 15" id="KW-0812">Transmembrane</keyword>
<dbReference type="InterPro" id="IPR018303">
    <property type="entry name" value="ATPase_P-typ_P_site"/>
</dbReference>
<dbReference type="FunFam" id="3.40.50.1000:FF:000144">
    <property type="entry name" value="copper-transporting ATPase 1 isoform X2"/>
    <property type="match status" value="1"/>
</dbReference>
<dbReference type="InterPro" id="IPR001757">
    <property type="entry name" value="P_typ_ATPase"/>
</dbReference>
<dbReference type="GO" id="GO:0005388">
    <property type="term" value="F:P-type calcium transporter activity"/>
    <property type="evidence" value="ECO:0007669"/>
    <property type="project" value="TreeGrafter"/>
</dbReference>
<evidence type="ECO:0000256" key="5">
    <source>
        <dbReference type="ARBA" id="ARBA00022723"/>
    </source>
</evidence>
<evidence type="ECO:0000256" key="14">
    <source>
        <dbReference type="ARBA" id="ARBA00023136"/>
    </source>
</evidence>
<evidence type="ECO:0000256" key="12">
    <source>
        <dbReference type="ARBA" id="ARBA00023008"/>
    </source>
</evidence>
<evidence type="ECO:0000256" key="8">
    <source>
        <dbReference type="ARBA" id="ARBA00022840"/>
    </source>
</evidence>
<feature type="transmembrane region" description="Helical" evidence="15">
    <location>
        <begin position="129"/>
        <end position="157"/>
    </location>
</feature>
<dbReference type="PRINTS" id="PR00119">
    <property type="entry name" value="CATATPASE"/>
</dbReference>
<accession>A0A0K0DNX8</accession>
<proteinExistence type="predicted"/>
<evidence type="ECO:0000256" key="3">
    <source>
        <dbReference type="ARBA" id="ARBA00022448"/>
    </source>
</evidence>
<dbReference type="GO" id="GO:0140581">
    <property type="term" value="F:P-type monovalent copper transporter activity"/>
    <property type="evidence" value="ECO:0007669"/>
    <property type="project" value="UniProtKB-EC"/>
</dbReference>
<dbReference type="Pfam" id="PF00122">
    <property type="entry name" value="E1-E2_ATPase"/>
    <property type="match status" value="1"/>
</dbReference>
<dbReference type="Gene3D" id="3.40.1110.10">
    <property type="entry name" value="Calcium-transporting ATPase, cytoplasmic domain N"/>
    <property type="match status" value="1"/>
</dbReference>
<evidence type="ECO:0000256" key="2">
    <source>
        <dbReference type="ARBA" id="ARBA00012517"/>
    </source>
</evidence>
<keyword evidence="11 15" id="KW-1133">Transmembrane helix</keyword>
<dbReference type="InterPro" id="IPR036412">
    <property type="entry name" value="HAD-like_sf"/>
</dbReference>
<feature type="transmembrane region" description="Helical" evidence="15">
    <location>
        <begin position="93"/>
        <end position="117"/>
    </location>
</feature>
<evidence type="ECO:0000256" key="7">
    <source>
        <dbReference type="ARBA" id="ARBA00022796"/>
    </source>
</evidence>
<name>A0A0K0DNX8_ANGCA</name>
<dbReference type="GO" id="GO:0005886">
    <property type="term" value="C:plasma membrane"/>
    <property type="evidence" value="ECO:0007669"/>
    <property type="project" value="TreeGrafter"/>
</dbReference>
<keyword evidence="3" id="KW-0813">Transport</keyword>
<dbReference type="SUPFAM" id="SSF81665">
    <property type="entry name" value="Calcium ATPase, transmembrane domain M"/>
    <property type="match status" value="1"/>
</dbReference>
<organism evidence="17 18">
    <name type="scientific">Angiostrongylus cantonensis</name>
    <name type="common">Rat lungworm</name>
    <dbReference type="NCBI Taxonomy" id="6313"/>
    <lineage>
        <taxon>Eukaryota</taxon>
        <taxon>Metazoa</taxon>
        <taxon>Ecdysozoa</taxon>
        <taxon>Nematoda</taxon>
        <taxon>Chromadorea</taxon>
        <taxon>Rhabditida</taxon>
        <taxon>Rhabditina</taxon>
        <taxon>Rhabditomorpha</taxon>
        <taxon>Strongyloidea</taxon>
        <taxon>Metastrongylidae</taxon>
        <taxon>Angiostrongylus</taxon>
    </lineage>
</organism>
<reference evidence="17" key="1">
    <citation type="submission" date="2012-09" db="EMBL/GenBank/DDBJ databases">
        <authorList>
            <person name="Martin A.A."/>
        </authorList>
    </citation>
    <scope>NUCLEOTIDE SEQUENCE</scope>
</reference>
<dbReference type="Gene3D" id="3.40.50.1000">
    <property type="entry name" value="HAD superfamily/HAD-like"/>
    <property type="match status" value="1"/>
</dbReference>
<dbReference type="PRINTS" id="PR00120">
    <property type="entry name" value="HATPASE"/>
</dbReference>
<dbReference type="STRING" id="6313.A0A0K0DNX8"/>
<dbReference type="Proteomes" id="UP000035642">
    <property type="component" value="Unassembled WGS sequence"/>
</dbReference>
<reference evidence="18" key="2">
    <citation type="submission" date="2017-02" db="UniProtKB">
        <authorList>
            <consortium name="WormBaseParasite"/>
        </authorList>
    </citation>
    <scope>IDENTIFICATION</scope>
</reference>
<dbReference type="GO" id="GO:0046872">
    <property type="term" value="F:metal ion binding"/>
    <property type="evidence" value="ECO:0007669"/>
    <property type="project" value="UniProtKB-KW"/>
</dbReference>
<keyword evidence="9" id="KW-0460">Magnesium</keyword>
<dbReference type="Gene3D" id="1.20.1110.10">
    <property type="entry name" value="Calcium-transporting ATPase, transmembrane domain"/>
    <property type="match status" value="2"/>
</dbReference>
<dbReference type="Gene3D" id="2.70.150.10">
    <property type="entry name" value="Calcium-transporting ATPase, cytoplasmic transduction domain A"/>
    <property type="match status" value="1"/>
</dbReference>
<dbReference type="PROSITE" id="PS00154">
    <property type="entry name" value="ATPASE_E1_E2"/>
    <property type="match status" value="1"/>
</dbReference>
<dbReference type="GO" id="GO:0016887">
    <property type="term" value="F:ATP hydrolysis activity"/>
    <property type="evidence" value="ECO:0007669"/>
    <property type="project" value="InterPro"/>
</dbReference>
<keyword evidence="8" id="KW-0067">ATP-binding</keyword>
<feature type="domain" description="P-type ATPase A" evidence="16">
    <location>
        <begin position="2"/>
        <end position="58"/>
    </location>
</feature>
<dbReference type="InterPro" id="IPR023298">
    <property type="entry name" value="ATPase_P-typ_TM_dom_sf"/>
</dbReference>
<evidence type="ECO:0000256" key="13">
    <source>
        <dbReference type="ARBA" id="ARBA00023065"/>
    </source>
</evidence>
<comment type="subcellular location">
    <subcellularLocation>
        <location evidence="1">Endomembrane system</location>
        <topology evidence="1">Multi-pass membrane protein</topology>
    </subcellularLocation>
</comment>
<keyword evidence="6" id="KW-0547">Nucleotide-binding</keyword>
<keyword evidence="10" id="KW-1278">Translocase</keyword>
<dbReference type="GO" id="GO:0012505">
    <property type="term" value="C:endomembrane system"/>
    <property type="evidence" value="ECO:0007669"/>
    <property type="project" value="UniProtKB-SubCell"/>
</dbReference>
<evidence type="ECO:0000256" key="10">
    <source>
        <dbReference type="ARBA" id="ARBA00022967"/>
    </source>
</evidence>
<dbReference type="AlphaFoldDB" id="A0A0K0DNX8"/>
<dbReference type="SUPFAM" id="SSF56784">
    <property type="entry name" value="HAD-like"/>
    <property type="match status" value="1"/>
</dbReference>
<dbReference type="EC" id="7.2.2.8" evidence="2"/>